<dbReference type="SUPFAM" id="SSF53448">
    <property type="entry name" value="Nucleotide-diphospho-sugar transferases"/>
    <property type="match status" value="1"/>
</dbReference>
<accession>A0A7G5E2C2</accession>
<dbReference type="GO" id="GO:0016020">
    <property type="term" value="C:membrane"/>
    <property type="evidence" value="ECO:0007669"/>
    <property type="project" value="UniProtKB-SubCell"/>
</dbReference>
<evidence type="ECO:0000256" key="4">
    <source>
        <dbReference type="ARBA" id="ARBA00022985"/>
    </source>
</evidence>
<keyword evidence="4 5" id="KW-0448">Lipopolysaccharide biosynthesis</keyword>
<dbReference type="InterPro" id="IPR003329">
    <property type="entry name" value="Cytidylyl_trans"/>
</dbReference>
<dbReference type="Pfam" id="PF02348">
    <property type="entry name" value="CTP_transf_3"/>
    <property type="match status" value="1"/>
</dbReference>
<evidence type="ECO:0000256" key="2">
    <source>
        <dbReference type="ARBA" id="ARBA00022679"/>
    </source>
</evidence>
<keyword evidence="5" id="KW-0963">Cytoplasm</keyword>
<proteinExistence type="inferred from homology"/>
<keyword evidence="2 5" id="KW-0808">Transferase</keyword>
<dbReference type="NCBIfam" id="NF003950">
    <property type="entry name" value="PRK05450.1-3"/>
    <property type="match status" value="1"/>
</dbReference>
<dbReference type="GO" id="GO:0009103">
    <property type="term" value="P:lipopolysaccharide biosynthetic process"/>
    <property type="evidence" value="ECO:0007669"/>
    <property type="project" value="UniProtKB-UniRule"/>
</dbReference>
<dbReference type="NCBIfam" id="NF003952">
    <property type="entry name" value="PRK05450.1-5"/>
    <property type="match status" value="1"/>
</dbReference>
<dbReference type="PANTHER" id="PTHR42866">
    <property type="entry name" value="3-DEOXY-MANNO-OCTULOSONATE CYTIDYLYLTRANSFERASE"/>
    <property type="match status" value="1"/>
</dbReference>
<comment type="catalytic activity">
    <reaction evidence="5">
        <text>3-deoxy-alpha-D-manno-oct-2-ulosonate + CTP = CMP-3-deoxy-beta-D-manno-octulosonate + diphosphate</text>
        <dbReference type="Rhea" id="RHEA:23448"/>
        <dbReference type="ChEBI" id="CHEBI:33019"/>
        <dbReference type="ChEBI" id="CHEBI:37563"/>
        <dbReference type="ChEBI" id="CHEBI:85986"/>
        <dbReference type="ChEBI" id="CHEBI:85987"/>
        <dbReference type="EC" id="2.7.7.38"/>
    </reaction>
</comment>
<dbReference type="NCBIfam" id="NF009905">
    <property type="entry name" value="PRK13368.1"/>
    <property type="match status" value="1"/>
</dbReference>
<comment type="subcellular location">
    <subcellularLocation>
        <location evidence="5">Cytoplasm</location>
    </subcellularLocation>
    <subcellularLocation>
        <location evidence="1">Membrane</location>
    </subcellularLocation>
</comment>
<evidence type="ECO:0000256" key="3">
    <source>
        <dbReference type="ARBA" id="ARBA00022695"/>
    </source>
</evidence>
<dbReference type="InterPro" id="IPR029044">
    <property type="entry name" value="Nucleotide-diphossugar_trans"/>
</dbReference>
<sequence>MKFLGIIPARYASSRFPGKPLIDIEGKTMIQRVYEQVKKSTKLNEVVVATDDQRIAQTVLSFGGKVVMTAEHHQSGTDRCAEVITNIEGYDVAINIQGDEPFIDPAQIDLLANCFEDTTTQIATLVKEITAEEELFNVNIPKVVRNSKGEAIYFSRQTIPFLRGVEKDQWLQKQKFYKHIGIYAYQVDTLKALTQLPISMLEEAEALEQLRWLENGYAIQTAITTHETVAVDTKEDLTKILRLFFNK</sequence>
<keyword evidence="7" id="KW-1185">Reference proteome</keyword>
<evidence type="ECO:0000313" key="7">
    <source>
        <dbReference type="Proteomes" id="UP000515450"/>
    </source>
</evidence>
<evidence type="ECO:0000313" key="6">
    <source>
        <dbReference type="EMBL" id="QMV68147.1"/>
    </source>
</evidence>
<comment type="similarity">
    <text evidence="5">Belongs to the KdsB family.</text>
</comment>
<dbReference type="PANTHER" id="PTHR42866:SF2">
    <property type="entry name" value="3-DEOXY-MANNO-OCTULOSONATE CYTIDYLYLTRANSFERASE, MITOCHONDRIAL"/>
    <property type="match status" value="1"/>
</dbReference>
<reference evidence="6 7" key="1">
    <citation type="journal article" date="2020" name="G3 (Bethesda)">
        <title>CeMbio - The Caenorhabditis elegans Microbiome Resource.</title>
        <authorList>
            <person name="Dirksen P."/>
            <person name="Assie A."/>
            <person name="Zimmermann J."/>
            <person name="Zhang F."/>
            <person name="Tietje A.M."/>
            <person name="Marsh S.A."/>
            <person name="Felix M.A."/>
            <person name="Shapira M."/>
            <person name="Kaleta C."/>
            <person name="Schulenburg H."/>
            <person name="Samuel B."/>
        </authorList>
    </citation>
    <scope>NUCLEOTIDE SEQUENCE [LARGE SCALE GENOMIC DNA]</scope>
    <source>
        <strain evidence="6 7">BIGb0170</strain>
    </source>
</reference>
<dbReference type="HAMAP" id="MF_00057">
    <property type="entry name" value="KdsB"/>
    <property type="match status" value="1"/>
</dbReference>
<comment type="function">
    <text evidence="5">Activates KDO (a required 8-carbon sugar) for incorporation into bacterial lipopolysaccharide in Gram-negative bacteria.</text>
</comment>
<dbReference type="EC" id="2.7.7.38" evidence="5"/>
<name>A0A7G5E2C2_9SPHI</name>
<dbReference type="GO" id="GO:0008690">
    <property type="term" value="F:3-deoxy-manno-octulosonate cytidylyltransferase activity"/>
    <property type="evidence" value="ECO:0007669"/>
    <property type="project" value="UniProtKB-UniRule"/>
</dbReference>
<dbReference type="FunFam" id="3.90.550.10:FF:000011">
    <property type="entry name" value="3-deoxy-manno-octulosonate cytidylyltransferase"/>
    <property type="match status" value="1"/>
</dbReference>
<evidence type="ECO:0000256" key="1">
    <source>
        <dbReference type="ARBA" id="ARBA00004370"/>
    </source>
</evidence>
<dbReference type="Gene3D" id="3.90.550.10">
    <property type="entry name" value="Spore Coat Polysaccharide Biosynthesis Protein SpsA, Chain A"/>
    <property type="match status" value="1"/>
</dbReference>
<comment type="pathway">
    <text evidence="5">Nucleotide-sugar biosynthesis; CMP-3-deoxy-D-manno-octulosonate biosynthesis; CMP-3-deoxy-D-manno-octulosonate from 3-deoxy-D-manno-octulosonate and CTP: step 1/1.</text>
</comment>
<keyword evidence="3 5" id="KW-0548">Nucleotidyltransferase</keyword>
<dbReference type="GO" id="GO:0033468">
    <property type="term" value="P:CMP-keto-3-deoxy-D-manno-octulosonic acid biosynthetic process"/>
    <property type="evidence" value="ECO:0007669"/>
    <property type="project" value="UniProtKB-UniRule"/>
</dbReference>
<dbReference type="CDD" id="cd02517">
    <property type="entry name" value="CMP-KDO-Synthetase"/>
    <property type="match status" value="1"/>
</dbReference>
<dbReference type="GO" id="GO:0005829">
    <property type="term" value="C:cytosol"/>
    <property type="evidence" value="ECO:0007669"/>
    <property type="project" value="TreeGrafter"/>
</dbReference>
<gene>
    <name evidence="5 6" type="primary">kdsB</name>
    <name evidence="6" type="ORF">HS960_10965</name>
</gene>
<dbReference type="RefSeq" id="WP_182332646.1">
    <property type="nucleotide sequence ID" value="NZ_CP058555.1"/>
</dbReference>
<protein>
    <recommendedName>
        <fullName evidence="5">3-deoxy-manno-octulosonate cytidylyltransferase</fullName>
        <ecNumber evidence="5">2.7.7.38</ecNumber>
    </recommendedName>
    <alternativeName>
        <fullName evidence="5">CMP-2-keto-3-deoxyoctulosonic acid synthase</fullName>
        <shortName evidence="5">CKS</shortName>
        <shortName evidence="5">CMP-KDO synthase</shortName>
    </alternativeName>
</protein>
<dbReference type="Proteomes" id="UP000515450">
    <property type="component" value="Chromosome"/>
</dbReference>
<dbReference type="AlphaFoldDB" id="A0A7G5E2C2"/>
<evidence type="ECO:0000256" key="5">
    <source>
        <dbReference type="HAMAP-Rule" id="MF_00057"/>
    </source>
</evidence>
<dbReference type="NCBIfam" id="TIGR00466">
    <property type="entry name" value="kdsB"/>
    <property type="match status" value="1"/>
</dbReference>
<dbReference type="InterPro" id="IPR004528">
    <property type="entry name" value="KdsB"/>
</dbReference>
<dbReference type="EMBL" id="CP058555">
    <property type="protein sequence ID" value="QMV68147.1"/>
    <property type="molecule type" value="Genomic_DNA"/>
</dbReference>
<dbReference type="UniPathway" id="UPA00358">
    <property type="reaction ID" value="UER00476"/>
</dbReference>
<organism evidence="6 7">
    <name type="scientific">Sphingobacterium paramultivorum</name>
    <dbReference type="NCBI Taxonomy" id="2886510"/>
    <lineage>
        <taxon>Bacteria</taxon>
        <taxon>Pseudomonadati</taxon>
        <taxon>Bacteroidota</taxon>
        <taxon>Sphingobacteriia</taxon>
        <taxon>Sphingobacteriales</taxon>
        <taxon>Sphingobacteriaceae</taxon>
        <taxon>Sphingobacterium</taxon>
    </lineage>
</organism>